<sequence>MGRFDPIINPEVEKSWMRNLFTYDDKMRLIKITFEESISNYPKLNTPIDKLNLKKNGGFLPDYYEEAIQPFDYYVAMKIHSISFTYDSKGKPAKQIFQFILYGKIKEFLASDVDYSTREEIPPSIIEVKGRKLVFDSLIIDKHNSEIYSKLGLWNYYENKYAKEQSLINCKNLDLNNKSIWIQPLESSFCEGETIVHRTTNTGTNQIINNGIKSNIVDSAGKLVITKHYIESNEKQFNCAKVNDLGNITEFRYTETGKVETETKFLVYKLVDKSAPPKPFCPGQELVTYNLPDGIFLIKVGSTNYNYNVSGLLVSEEGLYYSYSKSQNLNGIGQQPIECYEPCFKLNKYGRQFKLYSYTFHPAK</sequence>
<organism evidence="1 2">
    <name type="scientific">Adhaeribacter soli</name>
    <dbReference type="NCBI Taxonomy" id="2607655"/>
    <lineage>
        <taxon>Bacteria</taxon>
        <taxon>Pseudomonadati</taxon>
        <taxon>Bacteroidota</taxon>
        <taxon>Cytophagia</taxon>
        <taxon>Cytophagales</taxon>
        <taxon>Hymenobacteraceae</taxon>
        <taxon>Adhaeribacter</taxon>
    </lineage>
</organism>
<dbReference type="AlphaFoldDB" id="A0A5N1IUC6"/>
<dbReference type="RefSeq" id="WP_150903709.1">
    <property type="nucleotide sequence ID" value="NZ_VTWT01000005.1"/>
</dbReference>
<evidence type="ECO:0000313" key="1">
    <source>
        <dbReference type="EMBL" id="KAA9333541.1"/>
    </source>
</evidence>
<dbReference type="Proteomes" id="UP000326570">
    <property type="component" value="Unassembled WGS sequence"/>
</dbReference>
<evidence type="ECO:0000313" key="2">
    <source>
        <dbReference type="Proteomes" id="UP000326570"/>
    </source>
</evidence>
<dbReference type="EMBL" id="VTWT01000005">
    <property type="protein sequence ID" value="KAA9333541.1"/>
    <property type="molecule type" value="Genomic_DNA"/>
</dbReference>
<keyword evidence="2" id="KW-1185">Reference proteome</keyword>
<comment type="caution">
    <text evidence="1">The sequence shown here is derived from an EMBL/GenBank/DDBJ whole genome shotgun (WGS) entry which is preliminary data.</text>
</comment>
<protein>
    <submittedName>
        <fullName evidence="1">Uncharacterized protein</fullName>
    </submittedName>
</protein>
<reference evidence="1 2" key="1">
    <citation type="submission" date="2019-09" db="EMBL/GenBank/DDBJ databases">
        <title>Genome sequence of Adhaeribacter sp. M2.</title>
        <authorList>
            <person name="Srinivasan S."/>
        </authorList>
    </citation>
    <scope>NUCLEOTIDE SEQUENCE [LARGE SCALE GENOMIC DNA]</scope>
    <source>
        <strain evidence="1 2">M2</strain>
    </source>
</reference>
<proteinExistence type="predicted"/>
<name>A0A5N1IUC6_9BACT</name>
<accession>A0A5N1IUC6</accession>
<gene>
    <name evidence="1" type="ORF">F0P94_09790</name>
</gene>